<dbReference type="Pfam" id="PF00067">
    <property type="entry name" value="p450"/>
    <property type="match status" value="1"/>
</dbReference>
<name>A0A8J2PUY5_9HEXA</name>
<dbReference type="CDD" id="cd11056">
    <property type="entry name" value="CYP6-like"/>
    <property type="match status" value="1"/>
</dbReference>
<dbReference type="GO" id="GO:0020037">
    <property type="term" value="F:heme binding"/>
    <property type="evidence" value="ECO:0007669"/>
    <property type="project" value="InterPro"/>
</dbReference>
<evidence type="ECO:0000256" key="13">
    <source>
        <dbReference type="RuleBase" id="RU000461"/>
    </source>
</evidence>
<evidence type="ECO:0000256" key="9">
    <source>
        <dbReference type="ARBA" id="ARBA00023002"/>
    </source>
</evidence>
<dbReference type="PANTHER" id="PTHR24292:SF54">
    <property type="entry name" value="CYP9F3-RELATED"/>
    <property type="match status" value="1"/>
</dbReference>
<keyword evidence="14" id="KW-0732">Signal</keyword>
<evidence type="ECO:0000256" key="4">
    <source>
        <dbReference type="ARBA" id="ARBA00010617"/>
    </source>
</evidence>
<keyword evidence="8" id="KW-0492">Microsome</keyword>
<keyword evidence="5 13" id="KW-0349">Heme</keyword>
<organism evidence="15 16">
    <name type="scientific">Allacma fusca</name>
    <dbReference type="NCBI Taxonomy" id="39272"/>
    <lineage>
        <taxon>Eukaryota</taxon>
        <taxon>Metazoa</taxon>
        <taxon>Ecdysozoa</taxon>
        <taxon>Arthropoda</taxon>
        <taxon>Hexapoda</taxon>
        <taxon>Collembola</taxon>
        <taxon>Symphypleona</taxon>
        <taxon>Sminthuridae</taxon>
        <taxon>Allacma</taxon>
    </lineage>
</organism>
<evidence type="ECO:0008006" key="17">
    <source>
        <dbReference type="Google" id="ProtNLM"/>
    </source>
</evidence>
<proteinExistence type="inferred from homology"/>
<evidence type="ECO:0000256" key="3">
    <source>
        <dbReference type="ARBA" id="ARBA00004406"/>
    </source>
</evidence>
<dbReference type="InterPro" id="IPR017972">
    <property type="entry name" value="Cyt_P450_CS"/>
</dbReference>
<keyword evidence="16" id="KW-1185">Reference proteome</keyword>
<comment type="cofactor">
    <cofactor evidence="1">
        <name>heme</name>
        <dbReference type="ChEBI" id="CHEBI:30413"/>
    </cofactor>
</comment>
<evidence type="ECO:0000313" key="16">
    <source>
        <dbReference type="Proteomes" id="UP000708208"/>
    </source>
</evidence>
<dbReference type="GO" id="GO:0005789">
    <property type="term" value="C:endoplasmic reticulum membrane"/>
    <property type="evidence" value="ECO:0007669"/>
    <property type="project" value="UniProtKB-SubCell"/>
</dbReference>
<dbReference type="PANTHER" id="PTHR24292">
    <property type="entry name" value="CYTOCHROME P450"/>
    <property type="match status" value="1"/>
</dbReference>
<evidence type="ECO:0000256" key="1">
    <source>
        <dbReference type="ARBA" id="ARBA00001971"/>
    </source>
</evidence>
<dbReference type="PROSITE" id="PS00086">
    <property type="entry name" value="CYTOCHROME_P450"/>
    <property type="match status" value="1"/>
</dbReference>
<comment type="subcellular location">
    <subcellularLocation>
        <location evidence="3">Endoplasmic reticulum membrane</location>
        <topology evidence="3">Peripheral membrane protein</topology>
    </subcellularLocation>
    <subcellularLocation>
        <location evidence="2">Microsome membrane</location>
        <topology evidence="2">Peripheral membrane protein</topology>
    </subcellularLocation>
</comment>
<evidence type="ECO:0000313" key="15">
    <source>
        <dbReference type="EMBL" id="CAG7833969.1"/>
    </source>
</evidence>
<evidence type="ECO:0000256" key="14">
    <source>
        <dbReference type="SAM" id="SignalP"/>
    </source>
</evidence>
<dbReference type="AlphaFoldDB" id="A0A8J2PUY5"/>
<dbReference type="FunFam" id="1.10.630.10:FF:000042">
    <property type="entry name" value="Cytochrome P450"/>
    <property type="match status" value="1"/>
</dbReference>
<comment type="similarity">
    <text evidence="4 13">Belongs to the cytochrome P450 family.</text>
</comment>
<protein>
    <recommendedName>
        <fullName evidence="17">Cytochrome P450</fullName>
    </recommendedName>
</protein>
<dbReference type="EMBL" id="CAJVCH010570068">
    <property type="protein sequence ID" value="CAG7833969.1"/>
    <property type="molecule type" value="Genomic_DNA"/>
</dbReference>
<keyword evidence="11 13" id="KW-0503">Monooxygenase</keyword>
<evidence type="ECO:0000256" key="2">
    <source>
        <dbReference type="ARBA" id="ARBA00004174"/>
    </source>
</evidence>
<evidence type="ECO:0000256" key="8">
    <source>
        <dbReference type="ARBA" id="ARBA00022848"/>
    </source>
</evidence>
<evidence type="ECO:0000256" key="10">
    <source>
        <dbReference type="ARBA" id="ARBA00023004"/>
    </source>
</evidence>
<dbReference type="GO" id="GO:0016705">
    <property type="term" value="F:oxidoreductase activity, acting on paired donors, with incorporation or reduction of molecular oxygen"/>
    <property type="evidence" value="ECO:0007669"/>
    <property type="project" value="InterPro"/>
</dbReference>
<keyword evidence="10 13" id="KW-0408">Iron</keyword>
<dbReference type="InterPro" id="IPR050476">
    <property type="entry name" value="Insect_CytP450_Detox"/>
</dbReference>
<dbReference type="GO" id="GO:0005506">
    <property type="term" value="F:iron ion binding"/>
    <property type="evidence" value="ECO:0007669"/>
    <property type="project" value="InterPro"/>
</dbReference>
<evidence type="ECO:0000256" key="11">
    <source>
        <dbReference type="ARBA" id="ARBA00023033"/>
    </source>
</evidence>
<keyword evidence="6 13" id="KW-0479">Metal-binding</keyword>
<evidence type="ECO:0000256" key="12">
    <source>
        <dbReference type="ARBA" id="ARBA00023136"/>
    </source>
</evidence>
<reference evidence="15" key="1">
    <citation type="submission" date="2021-06" db="EMBL/GenBank/DDBJ databases">
        <authorList>
            <person name="Hodson N. C."/>
            <person name="Mongue J. A."/>
            <person name="Jaron S. K."/>
        </authorList>
    </citation>
    <scope>NUCLEOTIDE SEQUENCE</scope>
</reference>
<dbReference type="OrthoDB" id="2789670at2759"/>
<keyword evidence="9 13" id="KW-0560">Oxidoreductase</keyword>
<feature type="chain" id="PRO_5035175433" description="Cytochrome P450" evidence="14">
    <location>
        <begin position="19"/>
        <end position="529"/>
    </location>
</feature>
<comment type="caution">
    <text evidence="15">The sequence shown here is derived from an EMBL/GenBank/DDBJ whole genome shotgun (WGS) entry which is preliminary data.</text>
</comment>
<sequence length="529" mass="61074">MWLTLFGIVAALVAVVYAVYKYFGGNDDYWTKLGIPAVKSGELATFWERITFKVSFIEYDLLMYNHFKDQKFFGVVEFREPGLYIRDLDLMKQILVKDFDHFVDRRKISFDKEDMFAKMLIQRRGKEWKDLRSVMSPTFTTGKIKRMFTYFNTCADQFANHLKKRGETGDSVDFQDEFGKFTVSAIASIVFGLQPDVFENENSLFMKMVKRMQSISYFRIAKFLLLIAIPKLAKALKLSFSDKPSMDFFTSIIGKNITQRREEGVEKRQDFLQMMLEAQAGQGKVDEKELDSFEKDALLKEATGSGKKDLAVVLDDDTIVAQALLFFSAGFDTVQIALTFAAYELAVNQDVQERLADEVIPIMEKNNGALTYESVNEMQYLDMVVAESLRKNPPAFLTERECTTEYKIPDTDVIVKKGMRLLIPINSIHHDEQYYPDPEKFNPDHFNAENKAKRHPYAYLPFGQGPRNCIAMRFALTETKAAIAHLIYNFKIEPCEKTQIPMIRNPKTGRTEHCWLKFQPRKANATDNY</sequence>
<dbReference type="Proteomes" id="UP000708208">
    <property type="component" value="Unassembled WGS sequence"/>
</dbReference>
<feature type="signal peptide" evidence="14">
    <location>
        <begin position="1"/>
        <end position="18"/>
    </location>
</feature>
<dbReference type="InterPro" id="IPR001128">
    <property type="entry name" value="Cyt_P450"/>
</dbReference>
<evidence type="ECO:0000256" key="7">
    <source>
        <dbReference type="ARBA" id="ARBA00022824"/>
    </source>
</evidence>
<keyword evidence="7" id="KW-0256">Endoplasmic reticulum</keyword>
<evidence type="ECO:0000256" key="6">
    <source>
        <dbReference type="ARBA" id="ARBA00022723"/>
    </source>
</evidence>
<dbReference type="GO" id="GO:0004497">
    <property type="term" value="F:monooxygenase activity"/>
    <property type="evidence" value="ECO:0007669"/>
    <property type="project" value="UniProtKB-KW"/>
</dbReference>
<accession>A0A8J2PUY5</accession>
<gene>
    <name evidence="15" type="ORF">AFUS01_LOCUS43522</name>
</gene>
<evidence type="ECO:0000256" key="5">
    <source>
        <dbReference type="ARBA" id="ARBA00022617"/>
    </source>
</evidence>
<keyword evidence="12" id="KW-0472">Membrane</keyword>